<proteinExistence type="predicted"/>
<reference evidence="2" key="1">
    <citation type="submission" date="2014-05" db="EMBL/GenBank/DDBJ databases">
        <authorList>
            <person name="Chronopoulou M."/>
        </authorList>
    </citation>
    <scope>NUCLEOTIDE SEQUENCE</scope>
    <source>
        <tissue evidence="2">Whole organism</tissue>
    </source>
</reference>
<name>A0A0K2TG56_LEPSM</name>
<feature type="compositionally biased region" description="Low complexity" evidence="1">
    <location>
        <begin position="120"/>
        <end position="134"/>
    </location>
</feature>
<dbReference type="EMBL" id="HACA01007080">
    <property type="protein sequence ID" value="CDW24441.1"/>
    <property type="molecule type" value="Transcribed_RNA"/>
</dbReference>
<sequence>VQLHVEDGWGEATPKSYWIITPDWFRSNKATITEVVGTKKRTTRGKMIVRSNQTFLRFQGIFKKSNYPFVTMTLSSDLSREDSNYGYLMAGEVERSIKKTSGYQTTHLAFVSRPKTSPLSSEESSSSSTSSTSNSDKKRIFTMATNYFKNLFKNYARL</sequence>
<evidence type="ECO:0000313" key="2">
    <source>
        <dbReference type="EMBL" id="CDW24441.1"/>
    </source>
</evidence>
<feature type="region of interest" description="Disordered" evidence="1">
    <location>
        <begin position="114"/>
        <end position="135"/>
    </location>
</feature>
<organism evidence="2">
    <name type="scientific">Lepeophtheirus salmonis</name>
    <name type="common">Salmon louse</name>
    <name type="synonym">Caligus salmonis</name>
    <dbReference type="NCBI Taxonomy" id="72036"/>
    <lineage>
        <taxon>Eukaryota</taxon>
        <taxon>Metazoa</taxon>
        <taxon>Ecdysozoa</taxon>
        <taxon>Arthropoda</taxon>
        <taxon>Crustacea</taxon>
        <taxon>Multicrustacea</taxon>
        <taxon>Hexanauplia</taxon>
        <taxon>Copepoda</taxon>
        <taxon>Siphonostomatoida</taxon>
        <taxon>Caligidae</taxon>
        <taxon>Lepeophtheirus</taxon>
    </lineage>
</organism>
<protein>
    <submittedName>
        <fullName evidence="2">Putative LOC100882862 [Megachile rotundata]</fullName>
    </submittedName>
</protein>
<evidence type="ECO:0000256" key="1">
    <source>
        <dbReference type="SAM" id="MobiDB-lite"/>
    </source>
</evidence>
<feature type="non-terminal residue" evidence="2">
    <location>
        <position position="1"/>
    </location>
</feature>
<dbReference type="AlphaFoldDB" id="A0A0K2TG56"/>
<dbReference type="OrthoDB" id="9974612at2759"/>
<accession>A0A0K2TG56</accession>